<proteinExistence type="inferred from homology"/>
<dbReference type="Gene3D" id="3.30.2010.10">
    <property type="entry name" value="Metalloproteases ('zincins'), catalytic domain"/>
    <property type="match status" value="1"/>
</dbReference>
<dbReference type="GO" id="GO:0071586">
    <property type="term" value="P:CAAX-box protein processing"/>
    <property type="evidence" value="ECO:0007669"/>
    <property type="project" value="UniProtKB-UniRule"/>
</dbReference>
<feature type="binding site" evidence="8">
    <location>
        <position position="298"/>
    </location>
    <ligand>
        <name>Zn(2+)</name>
        <dbReference type="ChEBI" id="CHEBI:29105"/>
        <note>catalytic</note>
    </ligand>
</feature>
<dbReference type="PANTHER" id="PTHR10120">
    <property type="entry name" value="CAAX PRENYL PROTEASE 1"/>
    <property type="match status" value="1"/>
</dbReference>
<feature type="active site" evidence="7">
    <location>
        <position position="295"/>
    </location>
</feature>
<feature type="transmembrane region" description="Helical" evidence="9">
    <location>
        <begin position="308"/>
        <end position="328"/>
    </location>
</feature>
<evidence type="ECO:0000256" key="6">
    <source>
        <dbReference type="ARBA" id="ARBA00044456"/>
    </source>
</evidence>
<keyword evidence="13" id="KW-1185">Reference proteome</keyword>
<dbReference type="EC" id="3.4.24.84" evidence="9"/>
<dbReference type="AlphaFoldDB" id="A0A9N9TV92"/>
<dbReference type="CDD" id="cd07343">
    <property type="entry name" value="M48A_Zmpste24p_like"/>
    <property type="match status" value="1"/>
</dbReference>
<accession>A0A9N9TV92</accession>
<dbReference type="Pfam" id="PF16491">
    <property type="entry name" value="Peptidase_M48_N"/>
    <property type="match status" value="1"/>
</dbReference>
<evidence type="ECO:0000256" key="2">
    <source>
        <dbReference type="ARBA" id="ARBA00022723"/>
    </source>
</evidence>
<dbReference type="InterPro" id="IPR001915">
    <property type="entry name" value="Peptidase_M48"/>
</dbReference>
<feature type="domain" description="Peptidase M48" evidence="10">
    <location>
        <begin position="220"/>
        <end position="430"/>
    </location>
</feature>
<feature type="binding site" evidence="8">
    <location>
        <position position="294"/>
    </location>
    <ligand>
        <name>Zn(2+)</name>
        <dbReference type="ChEBI" id="CHEBI:29105"/>
        <note>catalytic</note>
    </ligand>
</feature>
<dbReference type="FunFam" id="3.30.2010.10:FF:000003">
    <property type="entry name" value="CAAX prenyl protease"/>
    <property type="match status" value="1"/>
</dbReference>
<dbReference type="EMBL" id="OU900097">
    <property type="protein sequence ID" value="CAG9861176.1"/>
    <property type="molecule type" value="Genomic_DNA"/>
</dbReference>
<keyword evidence="9" id="KW-0472">Membrane</keyword>
<dbReference type="GO" id="GO:0005789">
    <property type="term" value="C:endoplasmic reticulum membrane"/>
    <property type="evidence" value="ECO:0007669"/>
    <property type="project" value="UniProtKB-SubCell"/>
</dbReference>
<feature type="binding site" evidence="8">
    <location>
        <position position="374"/>
    </location>
    <ligand>
        <name>Zn(2+)</name>
        <dbReference type="ChEBI" id="CHEBI:29105"/>
        <note>catalytic</note>
    </ligand>
</feature>
<feature type="transmembrane region" description="Helical" evidence="9">
    <location>
        <begin position="343"/>
        <end position="365"/>
    </location>
</feature>
<evidence type="ECO:0000256" key="9">
    <source>
        <dbReference type="RuleBase" id="RU366005"/>
    </source>
</evidence>
<evidence type="ECO:0000256" key="1">
    <source>
        <dbReference type="ARBA" id="ARBA00022670"/>
    </source>
</evidence>
<dbReference type="OrthoDB" id="360839at2759"/>
<evidence type="ECO:0000259" key="11">
    <source>
        <dbReference type="Pfam" id="PF16491"/>
    </source>
</evidence>
<comment type="function">
    <text evidence="9">Proteolytically removes the C-terminal three residues of farnesylated proteins.</text>
</comment>
<dbReference type="Proteomes" id="UP001153712">
    <property type="component" value="Chromosome 4"/>
</dbReference>
<evidence type="ECO:0000256" key="4">
    <source>
        <dbReference type="ARBA" id="ARBA00022833"/>
    </source>
</evidence>
<comment type="cofactor">
    <cofactor evidence="8 9">
        <name>Zn(2+)</name>
        <dbReference type="ChEBI" id="CHEBI:29105"/>
    </cofactor>
    <text evidence="8 9">Binds 1 zinc ion per subunit.</text>
</comment>
<dbReference type="Pfam" id="PF01435">
    <property type="entry name" value="Peptidase_M48"/>
    <property type="match status" value="1"/>
</dbReference>
<evidence type="ECO:0000256" key="5">
    <source>
        <dbReference type="ARBA" id="ARBA00023049"/>
    </source>
</evidence>
<dbReference type="GO" id="GO:0004222">
    <property type="term" value="F:metalloendopeptidase activity"/>
    <property type="evidence" value="ECO:0007669"/>
    <property type="project" value="UniProtKB-UniRule"/>
</dbReference>
<keyword evidence="3 9" id="KW-0378">Hydrolase</keyword>
<protein>
    <recommendedName>
        <fullName evidence="9">CAAX prenyl protease</fullName>
        <ecNumber evidence="9">3.4.24.84</ecNumber>
    </recommendedName>
</protein>
<evidence type="ECO:0000259" key="10">
    <source>
        <dbReference type="Pfam" id="PF01435"/>
    </source>
</evidence>
<dbReference type="GO" id="GO:0046872">
    <property type="term" value="F:metal ion binding"/>
    <property type="evidence" value="ECO:0007669"/>
    <property type="project" value="UniProtKB-UniRule"/>
</dbReference>
<keyword evidence="9" id="KW-0256">Endoplasmic reticulum</keyword>
<feature type="transmembrane region" description="Helical" evidence="9">
    <location>
        <begin position="80"/>
        <end position="98"/>
    </location>
</feature>
<dbReference type="InterPro" id="IPR027057">
    <property type="entry name" value="CAXX_Prtase_1"/>
</dbReference>
<comment type="similarity">
    <text evidence="9">Belongs to the peptidase M48A family.</text>
</comment>
<feature type="transmembrane region" description="Helical" evidence="9">
    <location>
        <begin position="186"/>
        <end position="214"/>
    </location>
</feature>
<comment type="subcellular location">
    <subcellularLocation>
        <location evidence="9">Endoplasmic reticulum membrane</location>
        <topology evidence="9">Multi-pass membrane protein</topology>
    </subcellularLocation>
</comment>
<keyword evidence="9" id="KW-1133">Transmembrane helix</keyword>
<comment type="catalytic activity">
    <reaction evidence="6 9">
        <text>Hydrolyzes the peptide bond -P2-(S-farnesyl or geranylgeranyl)C-P1'-P2'-P3'-COOH where P1' and P2' are amino acids with aliphatic side chains and P3' is any C-terminal residue.</text>
        <dbReference type="EC" id="3.4.24.84"/>
    </reaction>
</comment>
<keyword evidence="5 9" id="KW-0482">Metalloprotease</keyword>
<evidence type="ECO:0000256" key="3">
    <source>
        <dbReference type="ARBA" id="ARBA00022801"/>
    </source>
</evidence>
<evidence type="ECO:0000313" key="12">
    <source>
        <dbReference type="EMBL" id="CAG9861176.1"/>
    </source>
</evidence>
<feature type="active site" description="Proton donor" evidence="7">
    <location>
        <position position="378"/>
    </location>
</feature>
<feature type="domain" description="CAAX prenyl protease 1 N-terminal" evidence="11">
    <location>
        <begin position="37"/>
        <end position="216"/>
    </location>
</feature>
<feature type="transmembrane region" description="Helical" evidence="9">
    <location>
        <begin position="118"/>
        <end position="140"/>
    </location>
</feature>
<keyword evidence="2 8" id="KW-0479">Metal-binding</keyword>
<gene>
    <name evidence="12" type="ORF">PHYEVI_LOCUS7519</name>
</gene>
<reference evidence="12" key="1">
    <citation type="submission" date="2022-01" db="EMBL/GenBank/DDBJ databases">
        <authorList>
            <person name="King R."/>
        </authorList>
    </citation>
    <scope>NUCLEOTIDE SEQUENCE</scope>
</reference>
<dbReference type="InterPro" id="IPR032456">
    <property type="entry name" value="Peptidase_M48_N"/>
</dbReference>
<evidence type="ECO:0000256" key="8">
    <source>
        <dbReference type="PIRSR" id="PIRSR627057-2"/>
    </source>
</evidence>
<keyword evidence="1 9" id="KW-0645">Protease</keyword>
<feature type="transmembrane region" description="Helical" evidence="9">
    <location>
        <begin position="161"/>
        <end position="180"/>
    </location>
</feature>
<keyword evidence="9" id="KW-0812">Transmembrane</keyword>
<evidence type="ECO:0000256" key="7">
    <source>
        <dbReference type="PIRSR" id="PIRSR627057-1"/>
    </source>
</evidence>
<keyword evidence="4 8" id="KW-0862">Zinc</keyword>
<name>A0A9N9TV92_PHYSR</name>
<sequence>MDTSNIINIIDDTVVKNGILILLWLEFMWETYLSIRQFKKAQSATEVPEVLRKVVNKDEFEKARQYSLAKLKFGFVKDTHGIIITSLIIYYGILAYFWDFSDSVNPVKGEVTTSCIWLFVVTLVSTIIDLPLTIYHTFVLEEKFGFNKQTAGFFVWDKVKAFFVNQIITLSISSLIIVIIKSGGPYFFIWLWLVVCIISMILLTIYPAVIAPLFDKYTPLPEGKLRSEIEALASQLKFPLTQLYVVEGSKRSSHSNAYFYGLFNSKRIVLFDTLLAKDDGTGCQDDEILAVLSHELGHWSHSHIIKNLVLMQINLFLMFLGFSVLFKYPPLYEALGFYNVKPVLVGLFVVCTYVMIPYNTLLSFLMTCLSRRFEFQADNFAVRLGKSEPLERALLKLNKDNLGFPINDRLYSAWYHSHPPLLERISVLRESGGKTK</sequence>
<organism evidence="12 13">
    <name type="scientific">Phyllotreta striolata</name>
    <name type="common">Striped flea beetle</name>
    <name type="synonym">Crioceris striolata</name>
    <dbReference type="NCBI Taxonomy" id="444603"/>
    <lineage>
        <taxon>Eukaryota</taxon>
        <taxon>Metazoa</taxon>
        <taxon>Ecdysozoa</taxon>
        <taxon>Arthropoda</taxon>
        <taxon>Hexapoda</taxon>
        <taxon>Insecta</taxon>
        <taxon>Pterygota</taxon>
        <taxon>Neoptera</taxon>
        <taxon>Endopterygota</taxon>
        <taxon>Coleoptera</taxon>
        <taxon>Polyphaga</taxon>
        <taxon>Cucujiformia</taxon>
        <taxon>Chrysomeloidea</taxon>
        <taxon>Chrysomelidae</taxon>
        <taxon>Galerucinae</taxon>
        <taxon>Alticini</taxon>
        <taxon>Phyllotreta</taxon>
    </lineage>
</organism>
<evidence type="ECO:0000313" key="13">
    <source>
        <dbReference type="Proteomes" id="UP001153712"/>
    </source>
</evidence>